<dbReference type="AlphaFoldDB" id="A0A1P8UE71"/>
<dbReference type="RefSeq" id="WP_076835561.1">
    <property type="nucleotide sequence ID" value="NZ_CP019434.1"/>
</dbReference>
<dbReference type="KEGG" id="afy:BW247_02655"/>
<dbReference type="GO" id="GO:0003676">
    <property type="term" value="F:nucleic acid binding"/>
    <property type="evidence" value="ECO:0007669"/>
    <property type="project" value="InterPro"/>
</dbReference>
<dbReference type="PANTHER" id="PTHR34039:SF1">
    <property type="entry name" value="UPF0102 PROTEIN YRAN"/>
    <property type="match status" value="1"/>
</dbReference>
<dbReference type="InterPro" id="IPR011856">
    <property type="entry name" value="tRNA_endonuc-like_dom_sf"/>
</dbReference>
<dbReference type="STRING" id="1765967.BW247_02655"/>
<dbReference type="EMBL" id="CP019434">
    <property type="protein sequence ID" value="APZ42133.1"/>
    <property type="molecule type" value="Genomic_DNA"/>
</dbReference>
<evidence type="ECO:0000313" key="3">
    <source>
        <dbReference type="EMBL" id="APZ42133.1"/>
    </source>
</evidence>
<evidence type="ECO:0000256" key="1">
    <source>
        <dbReference type="ARBA" id="ARBA00006738"/>
    </source>
</evidence>
<keyword evidence="4" id="KW-1185">Reference proteome</keyword>
<name>A0A1P8UE71_9GAMM</name>
<reference evidence="3 4" key="1">
    <citation type="submission" date="2017-01" db="EMBL/GenBank/DDBJ databases">
        <title>Draft sequence of Acidihalobacter ferrooxidans strain DSM 14175 (strain V8).</title>
        <authorList>
            <person name="Khaleque H.N."/>
            <person name="Ramsay J.P."/>
            <person name="Murphy R.J.T."/>
            <person name="Kaksonen A.H."/>
            <person name="Boxall N.J."/>
            <person name="Watkin E.L.J."/>
        </authorList>
    </citation>
    <scope>NUCLEOTIDE SEQUENCE [LARGE SCALE GENOMIC DNA]</scope>
    <source>
        <strain evidence="3 4">V8</strain>
    </source>
</reference>
<dbReference type="HAMAP" id="MF_00048">
    <property type="entry name" value="UPF0102"/>
    <property type="match status" value="1"/>
</dbReference>
<dbReference type="PANTHER" id="PTHR34039">
    <property type="entry name" value="UPF0102 PROTEIN YRAN"/>
    <property type="match status" value="1"/>
</dbReference>
<dbReference type="CDD" id="cd20736">
    <property type="entry name" value="PoNe_Nuclease"/>
    <property type="match status" value="1"/>
</dbReference>
<comment type="similarity">
    <text evidence="1 2">Belongs to the UPF0102 family.</text>
</comment>
<dbReference type="NCBIfam" id="TIGR00252">
    <property type="entry name" value="YraN family protein"/>
    <property type="match status" value="1"/>
</dbReference>
<dbReference type="NCBIfam" id="NF009150">
    <property type="entry name" value="PRK12497.1-3"/>
    <property type="match status" value="1"/>
</dbReference>
<evidence type="ECO:0000313" key="4">
    <source>
        <dbReference type="Proteomes" id="UP000243807"/>
    </source>
</evidence>
<dbReference type="Pfam" id="PF02021">
    <property type="entry name" value="UPF0102"/>
    <property type="match status" value="1"/>
</dbReference>
<dbReference type="OrthoDB" id="9794876at2"/>
<dbReference type="SUPFAM" id="SSF52980">
    <property type="entry name" value="Restriction endonuclease-like"/>
    <property type="match status" value="1"/>
</dbReference>
<sequence>MAWRRERGDAAERRALAHLRRQGLRLLASNYQCRAGEIDLVMRDGAHLVFVEVRQRSNPRFGGALASVDAAKQRRLVATARHYLHTTGADAPARFDVVAIDAADTLQWIRDAFRADDAY</sequence>
<organism evidence="3 4">
    <name type="scientific">Acidihalobacter ferrooxydans</name>
    <dbReference type="NCBI Taxonomy" id="1765967"/>
    <lineage>
        <taxon>Bacteria</taxon>
        <taxon>Pseudomonadati</taxon>
        <taxon>Pseudomonadota</taxon>
        <taxon>Gammaproteobacteria</taxon>
        <taxon>Chromatiales</taxon>
        <taxon>Ectothiorhodospiraceae</taxon>
        <taxon>Acidihalobacter</taxon>
    </lineage>
</organism>
<dbReference type="Gene3D" id="3.40.1350.10">
    <property type="match status" value="1"/>
</dbReference>
<dbReference type="InterPro" id="IPR011335">
    <property type="entry name" value="Restrct_endonuc-II-like"/>
</dbReference>
<dbReference type="Proteomes" id="UP000243807">
    <property type="component" value="Chromosome"/>
</dbReference>
<accession>A0A1P8UE71</accession>
<proteinExistence type="inferred from homology"/>
<evidence type="ECO:0000256" key="2">
    <source>
        <dbReference type="HAMAP-Rule" id="MF_00048"/>
    </source>
</evidence>
<protein>
    <recommendedName>
        <fullName evidence="2">UPF0102 protein BW247_02655</fullName>
    </recommendedName>
</protein>
<gene>
    <name evidence="3" type="ORF">BW247_02655</name>
</gene>
<dbReference type="InterPro" id="IPR003509">
    <property type="entry name" value="UPF0102_YraN-like"/>
</dbReference>